<feature type="region of interest" description="Disordered" evidence="2">
    <location>
        <begin position="182"/>
        <end position="336"/>
    </location>
</feature>
<feature type="compositionally biased region" description="Basic and acidic residues" evidence="2">
    <location>
        <begin position="275"/>
        <end position="290"/>
    </location>
</feature>
<dbReference type="RefSeq" id="XP_044975422.1">
    <property type="nucleotide sequence ID" value="XM_045119487.1"/>
</dbReference>
<name>F2E9U1_HORVV</name>
<sequence length="464" mass="50724">MGVAEIAKKVDALKAELAAKSSRIADLEARVSLLEAENAHLRKAMPKGVAMNHRGKRGPTFGQLEGDLGGNKRKSAHIAGGHVMDDVIEVSDGEEEGMAVDFNNGESGDEGVPAVPTPSKIAVRVVTGKRDVADEIKHVDGGGGQDHGSACCDGNVILDDDDVLIMPRGKKCAARVISDNESEDGYADGQGHGDGDVGVTSSRKRVLRGVSDSESEDGSEGVPVVNQKPVSPLVTTGIESEDGDGESYEMEGCSTPATRRSTRSTKGQSKRMRPTRRELEFLEPKTHEKSEDDSEEDDSMEKFIVDDSDCSENSADSVEESSTGPEESDNEETYKDVMDRLRGKRNAKNKDWKIEPEMLSAFDEYPDLCLKAVCALYRKQTEEEQAEKATILHNKKGFSQIDARRGSHIAQFLLDGDAAGPLKKTAQDLEKYDRYAPEFCHKMALRYSKQLFAIYQNKEDPYFP</sequence>
<dbReference type="Proteomes" id="UP000011116">
    <property type="component" value="Chromosome 3H"/>
</dbReference>
<reference evidence="5" key="2">
    <citation type="journal article" date="2012" name="Nature">
        <title>A physical, genetic and functional sequence assembly of the barley genome.</title>
        <authorList>
            <consortium name="The International Barley Genome Sequencing Consortium"/>
            <person name="Mayer K.F."/>
            <person name="Waugh R."/>
            <person name="Brown J.W."/>
            <person name="Schulman A."/>
            <person name="Langridge P."/>
            <person name="Platzer M."/>
            <person name="Fincher G.B."/>
            <person name="Muehlbauer G.J."/>
            <person name="Sato K."/>
            <person name="Close T.J."/>
            <person name="Wise R.P."/>
            <person name="Stein N."/>
        </authorList>
    </citation>
    <scope>NUCLEOTIDE SEQUENCE [LARGE SCALE GENOMIC DNA]</scope>
    <source>
        <strain evidence="5">cv. Morex</strain>
    </source>
</reference>
<reference evidence="4" key="4">
    <citation type="submission" date="2022-01" db="UniProtKB">
        <authorList>
            <consortium name="EnsemblPlants"/>
        </authorList>
    </citation>
    <scope>IDENTIFICATION</scope>
    <source>
        <strain evidence="4">subsp. vulgare</strain>
    </source>
</reference>
<feature type="compositionally biased region" description="Polar residues" evidence="2">
    <location>
        <begin position="311"/>
        <end position="325"/>
    </location>
</feature>
<keyword evidence="1" id="KW-0175">Coiled coil</keyword>
<evidence type="ECO:0000256" key="2">
    <source>
        <dbReference type="SAM" id="MobiDB-lite"/>
    </source>
</evidence>
<evidence type="ECO:0000313" key="4">
    <source>
        <dbReference type="EnsemblPlants" id="HORVU.MOREX.r3.3HG0247110.1"/>
    </source>
</evidence>
<gene>
    <name evidence="4" type="primary">LOC123443190</name>
</gene>
<dbReference type="HOGENOM" id="CLU_025242_0_0_1"/>
<dbReference type="ExpressionAtlas" id="F2E9U1">
    <property type="expression patterns" value="baseline"/>
</dbReference>
<feature type="coiled-coil region" evidence="1">
    <location>
        <begin position="3"/>
        <end position="44"/>
    </location>
</feature>
<reference evidence="3" key="1">
    <citation type="journal article" date="2011" name="Plant Physiol.">
        <title>Comprehensive sequence analysis of 24,783 barley full-length cDNAs derived from 12 clone libraries.</title>
        <authorList>
            <person name="Matsumoto T."/>
            <person name="Tanaka T."/>
            <person name="Sakai H."/>
            <person name="Amano N."/>
            <person name="Kanamori H."/>
            <person name="Kurita K."/>
            <person name="Kikuta A."/>
            <person name="Kamiya K."/>
            <person name="Yamamoto M."/>
            <person name="Ikawa H."/>
            <person name="Fujii N."/>
            <person name="Hori K."/>
            <person name="Itoh T."/>
            <person name="Sato K."/>
        </authorList>
    </citation>
    <scope>NUCLEOTIDE SEQUENCE</scope>
</reference>
<keyword evidence="5" id="KW-1185">Reference proteome</keyword>
<organism evidence="3">
    <name type="scientific">Hordeum vulgare subsp. vulgare</name>
    <name type="common">Domesticated barley</name>
    <dbReference type="NCBI Taxonomy" id="112509"/>
    <lineage>
        <taxon>Eukaryota</taxon>
        <taxon>Viridiplantae</taxon>
        <taxon>Streptophyta</taxon>
        <taxon>Embryophyta</taxon>
        <taxon>Tracheophyta</taxon>
        <taxon>Spermatophyta</taxon>
        <taxon>Magnoliopsida</taxon>
        <taxon>Liliopsida</taxon>
        <taxon>Poales</taxon>
        <taxon>Poaceae</taxon>
        <taxon>BOP clade</taxon>
        <taxon>Pooideae</taxon>
        <taxon>Triticodae</taxon>
        <taxon>Triticeae</taxon>
        <taxon>Hordeinae</taxon>
        <taxon>Hordeum</taxon>
    </lineage>
</organism>
<reference evidence="4" key="3">
    <citation type="submission" date="2020-10" db="EMBL/GenBank/DDBJ databases">
        <authorList>
            <person name="Scholz U."/>
            <person name="Mascher M."/>
            <person name="Fiebig A."/>
        </authorList>
    </citation>
    <scope>NUCLEOTIDE SEQUENCE [LARGE SCALE GENOMIC DNA]</scope>
    <source>
        <strain evidence="4">cv. Morex</strain>
    </source>
</reference>
<dbReference type="PANTHER" id="PTHR34380:SF1">
    <property type="entry name" value="OS01G0221300 PROTEIN"/>
    <property type="match status" value="1"/>
</dbReference>
<protein>
    <submittedName>
        <fullName evidence="3">Predicted protein</fullName>
    </submittedName>
</protein>
<evidence type="ECO:0000256" key="1">
    <source>
        <dbReference type="SAM" id="Coils"/>
    </source>
</evidence>
<dbReference type="GeneID" id="123443190"/>
<dbReference type="EnsemblPlants" id="HORVU.MOREX.r3.3HG0247110.1">
    <property type="protein sequence ID" value="HORVU.MOREX.r3.3HG0247110.1"/>
    <property type="gene ID" value="HORVU.MOREX.r3.3HG0247110"/>
</dbReference>
<dbReference type="EMBL" id="AK372916">
    <property type="protein sequence ID" value="BAK04113.1"/>
    <property type="molecule type" value="mRNA"/>
</dbReference>
<feature type="compositionally biased region" description="Acidic residues" evidence="2">
    <location>
        <begin position="239"/>
        <end position="249"/>
    </location>
</feature>
<dbReference type="SMR" id="F2E9U1"/>
<accession>F2E9U1</accession>
<evidence type="ECO:0000313" key="5">
    <source>
        <dbReference type="Proteomes" id="UP000011116"/>
    </source>
</evidence>
<dbReference type="Gramene" id="HORVU.MOREX.r3.3HG0247110.1">
    <property type="protein sequence ID" value="HORVU.MOREX.r3.3HG0247110.1"/>
    <property type="gene ID" value="HORVU.MOREX.r3.3HG0247110"/>
</dbReference>
<dbReference type="AlphaFoldDB" id="F2E9U1"/>
<evidence type="ECO:0000313" key="3">
    <source>
        <dbReference type="EMBL" id="BAK04113.1"/>
    </source>
</evidence>
<dbReference type="PANTHER" id="PTHR34380">
    <property type="entry name" value="BNAA03G12380D PROTEIN"/>
    <property type="match status" value="1"/>
</dbReference>
<feature type="compositionally biased region" description="Basic residues" evidence="2">
    <location>
        <begin position="260"/>
        <end position="274"/>
    </location>
</feature>
<proteinExistence type="evidence at transcript level"/>